<evidence type="ECO:0000313" key="7">
    <source>
        <dbReference type="Proteomes" id="UP000186112"/>
    </source>
</evidence>
<keyword evidence="7" id="KW-1185">Reference proteome</keyword>
<dbReference type="PANTHER" id="PTHR30249">
    <property type="entry name" value="PUTATIVE SEROTONIN TRANSPORTER"/>
    <property type="match status" value="1"/>
</dbReference>
<feature type="transmembrane region" description="Helical" evidence="5">
    <location>
        <begin position="93"/>
        <end position="116"/>
    </location>
</feature>
<gene>
    <name evidence="6" type="primary">yohK</name>
    <name evidence="6" type="ORF">TICRE_12180</name>
</gene>
<evidence type="ECO:0000256" key="2">
    <source>
        <dbReference type="ARBA" id="ARBA00022692"/>
    </source>
</evidence>
<dbReference type="EMBL" id="LTDM01000017">
    <property type="protein sequence ID" value="OLS02801.1"/>
    <property type="molecule type" value="Genomic_DNA"/>
</dbReference>
<evidence type="ECO:0000256" key="4">
    <source>
        <dbReference type="ARBA" id="ARBA00023136"/>
    </source>
</evidence>
<feature type="transmembrane region" description="Helical" evidence="5">
    <location>
        <begin position="64"/>
        <end position="81"/>
    </location>
</feature>
<dbReference type="InterPro" id="IPR007300">
    <property type="entry name" value="CidB/LrgB"/>
</dbReference>
<name>A0A1U7M688_TISCR</name>
<comment type="caution">
    <text evidence="6">The sequence shown here is derived from an EMBL/GenBank/DDBJ whole genome shotgun (WGS) entry which is preliminary data.</text>
</comment>
<dbReference type="Proteomes" id="UP000186112">
    <property type="component" value="Unassembled WGS sequence"/>
</dbReference>
<feature type="transmembrane region" description="Helical" evidence="5">
    <location>
        <begin position="6"/>
        <end position="26"/>
    </location>
</feature>
<feature type="transmembrane region" description="Helical" evidence="5">
    <location>
        <begin position="33"/>
        <end position="52"/>
    </location>
</feature>
<evidence type="ECO:0000313" key="6">
    <source>
        <dbReference type="EMBL" id="OLS02801.1"/>
    </source>
</evidence>
<sequence length="230" mass="24661">MIEYVDTPLFGVTLTIIVFSIANFVYKKIKNPLVNPIIISTIFIIWLLNYFHISLESYEKGGRLVSFFLGPATVALSIPVYKKLELLKKNFIPTLIGIFTGSLAGILSITIMAKFFSLDNIMMLSLIPKSTTSAIAMDISHQIKGNPSITIAFVIATGTLGNILGPTILNIFKIKSKRAKGVALGTASHIVGTAKAMELGAVEGAMSSLAIGIAGIVTVFLAPLIISFII</sequence>
<dbReference type="RefSeq" id="WP_075726141.1">
    <property type="nucleotide sequence ID" value="NZ_LTDM01000017.1"/>
</dbReference>
<proteinExistence type="predicted"/>
<dbReference type="AlphaFoldDB" id="A0A1U7M688"/>
<keyword evidence="3 5" id="KW-1133">Transmembrane helix</keyword>
<dbReference type="PANTHER" id="PTHR30249:SF0">
    <property type="entry name" value="PLASTIDAL GLYCOLATE_GLYCERATE TRANSLOCATOR 1, CHLOROPLASTIC"/>
    <property type="match status" value="1"/>
</dbReference>
<protein>
    <submittedName>
        <fullName evidence="6">Inner membrane protein YohK</fullName>
    </submittedName>
</protein>
<dbReference type="GO" id="GO:0016020">
    <property type="term" value="C:membrane"/>
    <property type="evidence" value="ECO:0007669"/>
    <property type="project" value="UniProtKB-SubCell"/>
</dbReference>
<organism evidence="6 7">
    <name type="scientific">Tissierella creatinophila DSM 6911</name>
    <dbReference type="NCBI Taxonomy" id="1123403"/>
    <lineage>
        <taxon>Bacteria</taxon>
        <taxon>Bacillati</taxon>
        <taxon>Bacillota</taxon>
        <taxon>Tissierellia</taxon>
        <taxon>Tissierellales</taxon>
        <taxon>Tissierellaceae</taxon>
        <taxon>Tissierella</taxon>
    </lineage>
</organism>
<dbReference type="OrthoDB" id="9811701at2"/>
<reference evidence="6 7" key="1">
    <citation type="submission" date="2016-02" db="EMBL/GenBank/DDBJ databases">
        <title>Genome sequence of Tissierella creatinophila DSM 6911.</title>
        <authorList>
            <person name="Poehlein A."/>
            <person name="Daniel R."/>
        </authorList>
    </citation>
    <scope>NUCLEOTIDE SEQUENCE [LARGE SCALE GENOMIC DNA]</scope>
    <source>
        <strain evidence="6 7">DSM 6911</strain>
    </source>
</reference>
<evidence type="ECO:0000256" key="5">
    <source>
        <dbReference type="SAM" id="Phobius"/>
    </source>
</evidence>
<evidence type="ECO:0000256" key="3">
    <source>
        <dbReference type="ARBA" id="ARBA00022989"/>
    </source>
</evidence>
<feature type="transmembrane region" description="Helical" evidence="5">
    <location>
        <begin position="209"/>
        <end position="229"/>
    </location>
</feature>
<evidence type="ECO:0000256" key="1">
    <source>
        <dbReference type="ARBA" id="ARBA00004141"/>
    </source>
</evidence>
<keyword evidence="2 5" id="KW-0812">Transmembrane</keyword>
<comment type="subcellular location">
    <subcellularLocation>
        <location evidence="1">Membrane</location>
        <topology evidence="1">Multi-pass membrane protein</topology>
    </subcellularLocation>
</comment>
<feature type="transmembrane region" description="Helical" evidence="5">
    <location>
        <begin position="149"/>
        <end position="172"/>
    </location>
</feature>
<dbReference type="Pfam" id="PF04172">
    <property type="entry name" value="LrgB"/>
    <property type="match status" value="1"/>
</dbReference>
<keyword evidence="4 5" id="KW-0472">Membrane</keyword>
<accession>A0A1U7M688</accession>